<dbReference type="InterPro" id="IPR003593">
    <property type="entry name" value="AAA+_ATPase"/>
</dbReference>
<feature type="domain" description="ABC transporter" evidence="3">
    <location>
        <begin position="3"/>
        <end position="240"/>
    </location>
</feature>
<dbReference type="STRING" id="61595.SAMN05421644_12051"/>
<keyword evidence="1" id="KW-0547">Nucleotide-binding</keyword>
<dbReference type="Pfam" id="PF00005">
    <property type="entry name" value="ABC_tran"/>
    <property type="match status" value="1"/>
</dbReference>
<dbReference type="GO" id="GO:0005524">
    <property type="term" value="F:ATP binding"/>
    <property type="evidence" value="ECO:0007669"/>
    <property type="project" value="UniProtKB-KW"/>
</dbReference>
<dbReference type="InterPro" id="IPR027417">
    <property type="entry name" value="P-loop_NTPase"/>
</dbReference>
<gene>
    <name evidence="4" type="ORF">SAMN05421644_12051</name>
</gene>
<dbReference type="EMBL" id="FNOW01000020">
    <property type="protein sequence ID" value="SDX93750.1"/>
    <property type="molecule type" value="Genomic_DNA"/>
</dbReference>
<keyword evidence="5" id="KW-1185">Reference proteome</keyword>
<dbReference type="Gene3D" id="3.40.50.300">
    <property type="entry name" value="P-loop containing nucleotide triphosphate hydrolases"/>
    <property type="match status" value="1"/>
</dbReference>
<dbReference type="PANTHER" id="PTHR24220">
    <property type="entry name" value="IMPORT ATP-BINDING PROTEIN"/>
    <property type="match status" value="1"/>
</dbReference>
<evidence type="ECO:0000256" key="2">
    <source>
        <dbReference type="ARBA" id="ARBA00022840"/>
    </source>
</evidence>
<organism evidence="4 5">
    <name type="scientific">Allochromatium warmingii</name>
    <name type="common">Chromatium warmingii</name>
    <dbReference type="NCBI Taxonomy" id="61595"/>
    <lineage>
        <taxon>Bacteria</taxon>
        <taxon>Pseudomonadati</taxon>
        <taxon>Pseudomonadota</taxon>
        <taxon>Gammaproteobacteria</taxon>
        <taxon>Chromatiales</taxon>
        <taxon>Chromatiaceae</taxon>
        <taxon>Allochromatium</taxon>
    </lineage>
</organism>
<dbReference type="PROSITE" id="PS50893">
    <property type="entry name" value="ABC_TRANSPORTER_2"/>
    <property type="match status" value="1"/>
</dbReference>
<dbReference type="SUPFAM" id="SSF52540">
    <property type="entry name" value="P-loop containing nucleoside triphosphate hydrolases"/>
    <property type="match status" value="1"/>
</dbReference>
<keyword evidence="2 4" id="KW-0067">ATP-binding</keyword>
<protein>
    <submittedName>
        <fullName evidence="4">Iron(III) transport system ATP-binding protein/D-methionine transport system ATP-binding protein</fullName>
    </submittedName>
</protein>
<dbReference type="PANTHER" id="PTHR24220:SF684">
    <property type="entry name" value="FE(3+) IONS IMPORT ATP-BINDING PROTEIN FBPC"/>
    <property type="match status" value="1"/>
</dbReference>
<evidence type="ECO:0000313" key="5">
    <source>
        <dbReference type="Proteomes" id="UP000198672"/>
    </source>
</evidence>
<reference evidence="5" key="1">
    <citation type="submission" date="2016-10" db="EMBL/GenBank/DDBJ databases">
        <authorList>
            <person name="Varghese N."/>
            <person name="Submissions S."/>
        </authorList>
    </citation>
    <scope>NUCLEOTIDE SEQUENCE [LARGE SCALE GENOMIC DNA]</scope>
    <source>
        <strain evidence="5">DSM 173</strain>
    </source>
</reference>
<dbReference type="AlphaFoldDB" id="A0A1H3FS46"/>
<dbReference type="InterPro" id="IPR015854">
    <property type="entry name" value="ABC_transpr_LolD-like"/>
</dbReference>
<dbReference type="GO" id="GO:0016887">
    <property type="term" value="F:ATP hydrolysis activity"/>
    <property type="evidence" value="ECO:0007669"/>
    <property type="project" value="InterPro"/>
</dbReference>
<dbReference type="InterPro" id="IPR003439">
    <property type="entry name" value="ABC_transporter-like_ATP-bd"/>
</dbReference>
<evidence type="ECO:0000259" key="3">
    <source>
        <dbReference type="PROSITE" id="PS50893"/>
    </source>
</evidence>
<evidence type="ECO:0000256" key="1">
    <source>
        <dbReference type="ARBA" id="ARBA00022741"/>
    </source>
</evidence>
<dbReference type="OrthoDB" id="9802264at2"/>
<proteinExistence type="predicted"/>
<dbReference type="GO" id="GO:0022857">
    <property type="term" value="F:transmembrane transporter activity"/>
    <property type="evidence" value="ECO:0007669"/>
    <property type="project" value="TreeGrafter"/>
</dbReference>
<evidence type="ECO:0000313" key="4">
    <source>
        <dbReference type="EMBL" id="SDX93750.1"/>
    </source>
</evidence>
<dbReference type="SMART" id="SM00382">
    <property type="entry name" value="AAA"/>
    <property type="match status" value="1"/>
</dbReference>
<accession>A0A1H3FS46</accession>
<dbReference type="GO" id="GO:0005886">
    <property type="term" value="C:plasma membrane"/>
    <property type="evidence" value="ECO:0007669"/>
    <property type="project" value="TreeGrafter"/>
</dbReference>
<sequence>MLLELSAIHQHVNARHALADLTLTLPEAGWLVICGQNGAGKTLLMRILAGLDPPSAGQIRLLGQTFERFPAATLRTWRHQLGVVLQGDSLLADLTVLENLWLPLRDEPQARADLERAARLMIALFQLEGLEQHHPHELSLGQRRQVALARALVRKPALLLWDGLADGLDPATLADCLRKLRAMRSRHGQPLALIATSNSAALPVVGDYQVIALDRGRPLFSGSFTDLPAALAQRPELSAVVGMPAGAAM</sequence>
<dbReference type="RefSeq" id="WP_091333657.1">
    <property type="nucleotide sequence ID" value="NZ_FNOW01000020.1"/>
</dbReference>
<name>A0A1H3FS46_ALLWA</name>
<dbReference type="Proteomes" id="UP000198672">
    <property type="component" value="Unassembled WGS sequence"/>
</dbReference>